<dbReference type="Proteomes" id="UP000001294">
    <property type="component" value="Unassembled WGS sequence"/>
</dbReference>
<dbReference type="PANTHER" id="PTHR43364">
    <property type="entry name" value="NADH-SPECIFIC METHYLGLYOXAL REDUCTASE-RELATED"/>
    <property type="match status" value="1"/>
</dbReference>
<comment type="similarity">
    <text evidence="2">Belongs to the aldo/keto reductase family. Aldo/keto reductase 2 subfamily.</text>
</comment>
<dbReference type="SUPFAM" id="SSF51430">
    <property type="entry name" value="NAD(P)-linked oxidoreductase"/>
    <property type="match status" value="1"/>
</dbReference>
<gene>
    <name evidence="4" type="ORF">PMAA_082940</name>
</gene>
<reference evidence="5" key="1">
    <citation type="journal article" date="2015" name="Genome Announc.">
        <title>Genome sequence of the AIDS-associated pathogen Penicillium marneffei (ATCC18224) and its near taxonomic relative Talaromyces stipitatus (ATCC10500).</title>
        <authorList>
            <person name="Nierman W.C."/>
            <person name="Fedorova-Abrams N.D."/>
            <person name="Andrianopoulos A."/>
        </authorList>
    </citation>
    <scope>NUCLEOTIDE SEQUENCE [LARGE SCALE GENOMIC DNA]</scope>
    <source>
        <strain evidence="5">ATCC 18224 / CBS 334.59 / QM 7333</strain>
    </source>
</reference>
<dbReference type="OrthoDB" id="48988at2759"/>
<dbReference type="InterPro" id="IPR023210">
    <property type="entry name" value="NADP_OxRdtase_dom"/>
</dbReference>
<accession>B6QFQ5</accession>
<dbReference type="AlphaFoldDB" id="B6QFQ5"/>
<dbReference type="GO" id="GO:0016491">
    <property type="term" value="F:oxidoreductase activity"/>
    <property type="evidence" value="ECO:0007669"/>
    <property type="project" value="UniProtKB-KW"/>
</dbReference>
<dbReference type="PhylomeDB" id="B6QFQ5"/>
<evidence type="ECO:0000256" key="2">
    <source>
        <dbReference type="ARBA" id="ARBA00038157"/>
    </source>
</evidence>
<sequence length="544" mass="61310">MLRFWTKNGYNSFIHRRLYEKKMPTCVQDAFTTLSTYFGRAPAVNETILQVVEDRSANLVRQSMPPISCDMQGILANLARVQALFVYEFIGLFDGSVRLRASAEKRLSPLRQWVTQMWEVVRRYRGEDCSLGRRPLQWTATEFDREYDDSSELWQLWILTESVRRTHIIIDSVANTYETMTRGLVDCTGAVMFTALYGLWEADSAVKWFKLCCEKPPLLVPYLQPGPLMSQYPAEELDDFAKFYWAYIVGADKIQCWIDKSDQTNRMHRGHREIDTASNYPGSEAHLGQVGAVGPFTIHTKVRGWGSGDFEPSKIQLSIEKSLQDLRTPTVETMFLHVPDRQTPFEDTAKAMNDACHQGKFKKWGFSNYTAAEVEKFIEVCDEKGYAKPSVYEGHYNAIVRGGEKELFPLLRKHNMAFFAFSPAAGGLFSDKSSTTARWSKDNPVGNLYSTVYGQPSIQASVATVRNSAANHGISGHAAAMRWTAFHSILDGKYGDAIIFAVSNMGQLYDALDALEMGPLPTDLAEAITAVYATVEGLEPAYHL</sequence>
<dbReference type="Pfam" id="PF00248">
    <property type="entry name" value="Aldo_ket_red"/>
    <property type="match status" value="1"/>
</dbReference>
<evidence type="ECO:0000256" key="1">
    <source>
        <dbReference type="ARBA" id="ARBA00023002"/>
    </source>
</evidence>
<dbReference type="InterPro" id="IPR036812">
    <property type="entry name" value="NAD(P)_OxRdtase_dom_sf"/>
</dbReference>
<dbReference type="VEuPathDB" id="FungiDB:PMAA_082940"/>
<dbReference type="InterPro" id="IPR050523">
    <property type="entry name" value="AKR_Detox_Biosynth"/>
</dbReference>
<keyword evidence="5" id="KW-1185">Reference proteome</keyword>
<dbReference type="Gene3D" id="3.20.20.100">
    <property type="entry name" value="NADP-dependent oxidoreductase domain"/>
    <property type="match status" value="1"/>
</dbReference>
<keyword evidence="1" id="KW-0560">Oxidoreductase</keyword>
<evidence type="ECO:0000313" key="4">
    <source>
        <dbReference type="EMBL" id="EEA24290.1"/>
    </source>
</evidence>
<dbReference type="PANTHER" id="PTHR43364:SF4">
    <property type="entry name" value="NAD(P)-LINKED OXIDOREDUCTASE SUPERFAMILY PROTEIN"/>
    <property type="match status" value="1"/>
</dbReference>
<organism evidence="4 5">
    <name type="scientific">Talaromyces marneffei (strain ATCC 18224 / CBS 334.59 / QM 7333)</name>
    <name type="common">Penicillium marneffei</name>
    <dbReference type="NCBI Taxonomy" id="441960"/>
    <lineage>
        <taxon>Eukaryota</taxon>
        <taxon>Fungi</taxon>
        <taxon>Dikarya</taxon>
        <taxon>Ascomycota</taxon>
        <taxon>Pezizomycotina</taxon>
        <taxon>Eurotiomycetes</taxon>
        <taxon>Eurotiomycetidae</taxon>
        <taxon>Eurotiales</taxon>
        <taxon>Trichocomaceae</taxon>
        <taxon>Talaromyces</taxon>
        <taxon>Talaromyces sect. Talaromyces</taxon>
    </lineage>
</organism>
<name>B6QFQ5_TALMQ</name>
<protein>
    <submittedName>
        <fullName evidence="4">Aldo/keto reductase, putative</fullName>
    </submittedName>
</protein>
<evidence type="ECO:0000259" key="3">
    <source>
        <dbReference type="Pfam" id="PF00248"/>
    </source>
</evidence>
<dbReference type="EMBL" id="DS995901">
    <property type="protein sequence ID" value="EEA24290.1"/>
    <property type="molecule type" value="Genomic_DNA"/>
</dbReference>
<dbReference type="HOGENOM" id="CLU_500676_0_0_1"/>
<proteinExistence type="inferred from homology"/>
<evidence type="ECO:0000313" key="5">
    <source>
        <dbReference type="Proteomes" id="UP000001294"/>
    </source>
</evidence>
<feature type="domain" description="NADP-dependent oxidoreductase" evidence="3">
    <location>
        <begin position="269"/>
        <end position="532"/>
    </location>
</feature>